<evidence type="ECO:0000313" key="1">
    <source>
        <dbReference type="EMBL" id="CAH6722048.1"/>
    </source>
</evidence>
<comment type="caution">
    <text evidence="1">The sequence shown here is derived from an EMBL/GenBank/DDBJ whole genome shotgun (WGS) entry which is preliminary data.</text>
</comment>
<dbReference type="Proteomes" id="UP001152531">
    <property type="component" value="Unassembled WGS sequence"/>
</dbReference>
<accession>A0ACA9YB04</accession>
<organism evidence="1 2">
    <name type="scientific">[Candida] jaroonii</name>
    <dbReference type="NCBI Taxonomy" id="467808"/>
    <lineage>
        <taxon>Eukaryota</taxon>
        <taxon>Fungi</taxon>
        <taxon>Dikarya</taxon>
        <taxon>Ascomycota</taxon>
        <taxon>Saccharomycotina</taxon>
        <taxon>Pichiomycetes</taxon>
        <taxon>Debaryomycetaceae</taxon>
        <taxon>Yamadazyma</taxon>
    </lineage>
</organism>
<reference evidence="1" key="1">
    <citation type="submission" date="2022-06" db="EMBL/GenBank/DDBJ databases">
        <authorList>
            <person name="Legras J.-L."/>
            <person name="Devillers H."/>
            <person name="Grondin C."/>
        </authorList>
    </citation>
    <scope>NUCLEOTIDE SEQUENCE</scope>
    <source>
        <strain evidence="1">CLIB 1444</strain>
    </source>
</reference>
<dbReference type="EMBL" id="CALSDN010000008">
    <property type="protein sequence ID" value="CAH6722048.1"/>
    <property type="molecule type" value="Genomic_DNA"/>
</dbReference>
<gene>
    <name evidence="1" type="ORF">CLIB1444_08S00672</name>
</gene>
<sequence length="744" mass="85716">MTDFEIIKSLTLEVNHHTNLHISISQLIHNFLKYLKEPRYQNPLTIEEISHLFQCFYKDLNSLITYVFTQSNSTKKQLISNCQYFKENSQKFDYLLAISNYSSSSIKLVKRTDDEALNQLRIFNFYKFLIIHKSMELSAFKLFNSVNDKDDDSLFEKLFKFNEKDLLIQDLLDKKMSLLKSFKIPLKNFLDTDIKEFDKLANILKDDDSESSEIEPNSEEIAIKLELNQLIDNLNKISETNIPSHKLQIVADFQKRLTKILTQVLKCDINNDILLPILIYIVIYKVDNSNFFLNFNFIKNFNNSLSPYEIHLSNNSNYVPPNDNRLKIKKTTLYDCLNLDESTESNQSNDFFNTDKDLIDYINGKYLNNSELHYYLTNFEAVLFFIQSVIINELMDVDTDEEILIKPISEIVEKQLFQFPKTSSDESLHLSNKNSNNSLNNRSRSNSLFNTLTNKFSEATKNRSRSNSNLKNTRESFPSVDIDNNPPTVPLIESDSFSMMKNIINRFGSVSVSQFKNFNEDEEQGLESTKHNRSQSLAERLSPTNSRTRSSSLENSTVSPARKNTIASKLSSGVTEIMTKFNTPVVPVNGTHSYNNSTTSLKSLEEETKRPEYVRSRTTSMQVMEKWFNNLSQQSQSQVQSTIRSNSTVDPIHGSIDGSITEVVPIVPVQVTAKEANDSIDESSVFSSPSKELMKYHNIEFDELTISDLRHLKTYYDQLCNELSLKFESKSTDLNDQFSSVNSI</sequence>
<protein>
    <submittedName>
        <fullName evidence="1">Uncharacterized protein</fullName>
    </submittedName>
</protein>
<evidence type="ECO:0000313" key="2">
    <source>
        <dbReference type="Proteomes" id="UP001152531"/>
    </source>
</evidence>
<keyword evidence="2" id="KW-1185">Reference proteome</keyword>
<name>A0ACA9YB04_9ASCO</name>
<proteinExistence type="predicted"/>